<gene>
    <name evidence="1" type="ORF">CRENPOLYSF2_700005</name>
</gene>
<evidence type="ECO:0000313" key="2">
    <source>
        <dbReference type="Proteomes" id="UP000195442"/>
    </source>
</evidence>
<accession>A0A1R4HHP9</accession>
<proteinExistence type="predicted"/>
<dbReference type="AlphaFoldDB" id="A0A1R4HHP9"/>
<reference evidence="2" key="1">
    <citation type="submission" date="2017-02" db="EMBL/GenBank/DDBJ databases">
        <authorList>
            <person name="Daims H."/>
        </authorList>
    </citation>
    <scope>NUCLEOTIDE SEQUENCE [LARGE SCALE GENOMIC DNA]</scope>
</reference>
<dbReference type="Proteomes" id="UP000195442">
    <property type="component" value="Unassembled WGS sequence"/>
</dbReference>
<protein>
    <submittedName>
        <fullName evidence="1">Uncharacterized protein</fullName>
    </submittedName>
</protein>
<sequence length="40" mass="4294">MYGVVDAVAQTIELSQAGLPIQSMSLRMSQLDSLVKVVSQ</sequence>
<name>A0A1R4HHP9_9GAMM</name>
<dbReference type="EMBL" id="FUKJ01000436">
    <property type="protein sequence ID" value="SJM95754.1"/>
    <property type="molecule type" value="Genomic_DNA"/>
</dbReference>
<keyword evidence="2" id="KW-1185">Reference proteome</keyword>
<evidence type="ECO:0000313" key="1">
    <source>
        <dbReference type="EMBL" id="SJM95754.1"/>
    </source>
</evidence>
<organism evidence="1 2">
    <name type="scientific">Crenothrix polyspora</name>
    <dbReference type="NCBI Taxonomy" id="360316"/>
    <lineage>
        <taxon>Bacteria</taxon>
        <taxon>Pseudomonadati</taxon>
        <taxon>Pseudomonadota</taxon>
        <taxon>Gammaproteobacteria</taxon>
        <taxon>Methylococcales</taxon>
        <taxon>Crenotrichaceae</taxon>
        <taxon>Crenothrix</taxon>
    </lineage>
</organism>